<keyword evidence="5" id="KW-0046">Antibiotic resistance</keyword>
<evidence type="ECO:0000256" key="1">
    <source>
        <dbReference type="ARBA" id="ARBA00004141"/>
    </source>
</evidence>
<dbReference type="EMBL" id="NMVO01000012">
    <property type="protein sequence ID" value="OYO14621.1"/>
    <property type="molecule type" value="Genomic_DNA"/>
</dbReference>
<dbReference type="GO" id="GO:0043190">
    <property type="term" value="C:ATP-binding cassette (ABC) transporter complex"/>
    <property type="evidence" value="ECO:0007669"/>
    <property type="project" value="InterPro"/>
</dbReference>
<evidence type="ECO:0000313" key="9">
    <source>
        <dbReference type="Proteomes" id="UP000215896"/>
    </source>
</evidence>
<dbReference type="InterPro" id="IPR000412">
    <property type="entry name" value="ABC_2_transport"/>
</dbReference>
<keyword evidence="2 6" id="KW-0812">Transmembrane</keyword>
<dbReference type="PANTHER" id="PTHR43229:SF2">
    <property type="entry name" value="NODULATION PROTEIN J"/>
    <property type="match status" value="1"/>
</dbReference>
<accession>A0A255GGB0</accession>
<gene>
    <name evidence="8" type="ORF">CGZ94_08575</name>
</gene>
<keyword evidence="3 6" id="KW-1133">Transmembrane helix</keyword>
<dbReference type="Pfam" id="PF12698">
    <property type="entry name" value="ABC2_membrane_3"/>
    <property type="match status" value="1"/>
</dbReference>
<protein>
    <submittedName>
        <fullName evidence="8">ABC transporter permease</fullName>
    </submittedName>
</protein>
<dbReference type="InterPro" id="IPR051784">
    <property type="entry name" value="Nod_factor_ABC_transporter"/>
</dbReference>
<feature type="domain" description="ABC transmembrane type-2" evidence="7">
    <location>
        <begin position="30"/>
        <end position="253"/>
    </location>
</feature>
<evidence type="ECO:0000256" key="2">
    <source>
        <dbReference type="ARBA" id="ARBA00022692"/>
    </source>
</evidence>
<feature type="transmembrane region" description="Helical" evidence="6">
    <location>
        <begin position="109"/>
        <end position="133"/>
    </location>
</feature>
<feature type="transmembrane region" description="Helical" evidence="6">
    <location>
        <begin position="37"/>
        <end position="54"/>
    </location>
</feature>
<dbReference type="GO" id="GO:0140359">
    <property type="term" value="F:ABC-type transporter activity"/>
    <property type="evidence" value="ECO:0007669"/>
    <property type="project" value="InterPro"/>
</dbReference>
<comment type="subcellular location">
    <subcellularLocation>
        <location evidence="1">Membrane</location>
        <topology evidence="1">Multi-pass membrane protein</topology>
    </subcellularLocation>
</comment>
<feature type="transmembrane region" description="Helical" evidence="6">
    <location>
        <begin position="145"/>
        <end position="167"/>
    </location>
</feature>
<dbReference type="GO" id="GO:0046677">
    <property type="term" value="P:response to antibiotic"/>
    <property type="evidence" value="ECO:0007669"/>
    <property type="project" value="UniProtKB-KW"/>
</dbReference>
<dbReference type="PIRSF" id="PIRSF006648">
    <property type="entry name" value="DrrB"/>
    <property type="match status" value="1"/>
</dbReference>
<dbReference type="PROSITE" id="PS51012">
    <property type="entry name" value="ABC_TM2"/>
    <property type="match status" value="1"/>
</dbReference>
<name>A0A255GGB0_9ACTN</name>
<dbReference type="AlphaFoldDB" id="A0A255GGB0"/>
<dbReference type="PANTHER" id="PTHR43229">
    <property type="entry name" value="NODULATION PROTEIN J"/>
    <property type="match status" value="1"/>
</dbReference>
<feature type="transmembrane region" description="Helical" evidence="6">
    <location>
        <begin position="66"/>
        <end position="88"/>
    </location>
</feature>
<evidence type="ECO:0000256" key="4">
    <source>
        <dbReference type="ARBA" id="ARBA00023136"/>
    </source>
</evidence>
<evidence type="ECO:0000256" key="6">
    <source>
        <dbReference type="SAM" id="Phobius"/>
    </source>
</evidence>
<dbReference type="Proteomes" id="UP000215896">
    <property type="component" value="Unassembled WGS sequence"/>
</dbReference>
<evidence type="ECO:0000259" key="7">
    <source>
        <dbReference type="PROSITE" id="PS51012"/>
    </source>
</evidence>
<organism evidence="8 9">
    <name type="scientific">Enemella evansiae</name>
    <dbReference type="NCBI Taxonomy" id="2016499"/>
    <lineage>
        <taxon>Bacteria</taxon>
        <taxon>Bacillati</taxon>
        <taxon>Actinomycetota</taxon>
        <taxon>Actinomycetes</taxon>
        <taxon>Propionibacteriales</taxon>
        <taxon>Propionibacteriaceae</taxon>
        <taxon>Enemella</taxon>
    </lineage>
</organism>
<evidence type="ECO:0000313" key="8">
    <source>
        <dbReference type="EMBL" id="OYO14621.1"/>
    </source>
</evidence>
<dbReference type="RefSeq" id="WP_094405346.1">
    <property type="nucleotide sequence ID" value="NZ_NMVO01000012.1"/>
</dbReference>
<dbReference type="InterPro" id="IPR013525">
    <property type="entry name" value="ABC2_TM"/>
</dbReference>
<sequence length="254" mass="26560">MTTLDLSPAPGAAPAGTRVWRQARTEAMLLVRNGEQLLLALVIPIGALVLGRLLGDRFGLDFALLVPSVLALAIWSSAFTSLAIATGFERRYGVLERLASTPLTRTGLLLGKAISLLLVTAGQLVLLMLVAFALGWRPVLQPLPVLIGVLATVLAGVAFAALALLLAGTLRAELTLGLANLIYLLLAVAGGVLLPLSGYPEAIRPVVAALPTAALAEALRGAGTGQAIWWSLPVLLVWAVAASLLTRKVFRWMS</sequence>
<evidence type="ECO:0000256" key="3">
    <source>
        <dbReference type="ARBA" id="ARBA00022989"/>
    </source>
</evidence>
<reference evidence="8 9" key="1">
    <citation type="submission" date="2017-07" db="EMBL/GenBank/DDBJ databases">
        <title>Draft whole genome sequences of clinical Proprionibacteriaceae strains.</title>
        <authorList>
            <person name="Bernier A.-M."/>
            <person name="Bernard K."/>
            <person name="Domingo M.-C."/>
        </authorList>
    </citation>
    <scope>NUCLEOTIDE SEQUENCE [LARGE SCALE GENOMIC DNA]</scope>
    <source>
        <strain evidence="8 9">NML 030167</strain>
    </source>
</reference>
<proteinExistence type="predicted"/>
<feature type="transmembrane region" description="Helical" evidence="6">
    <location>
        <begin position="227"/>
        <end position="246"/>
    </location>
</feature>
<keyword evidence="9" id="KW-1185">Reference proteome</keyword>
<keyword evidence="4 6" id="KW-0472">Membrane</keyword>
<feature type="transmembrane region" description="Helical" evidence="6">
    <location>
        <begin position="174"/>
        <end position="196"/>
    </location>
</feature>
<dbReference type="OrthoDB" id="160207at2"/>
<comment type="caution">
    <text evidence="8">The sequence shown here is derived from an EMBL/GenBank/DDBJ whole genome shotgun (WGS) entry which is preliminary data.</text>
</comment>
<dbReference type="InterPro" id="IPR047817">
    <property type="entry name" value="ABC2_TM_bact-type"/>
</dbReference>
<evidence type="ECO:0000256" key="5">
    <source>
        <dbReference type="ARBA" id="ARBA00023251"/>
    </source>
</evidence>